<dbReference type="EMBL" id="CP022198">
    <property type="protein sequence ID" value="AXA67741.1"/>
    <property type="molecule type" value="Genomic_DNA"/>
</dbReference>
<dbReference type="InterPro" id="IPR044925">
    <property type="entry name" value="His-Me_finger_sf"/>
</dbReference>
<sequence length="142" mass="15779">MNLPRFLALTALLAASGVCLAAAVDFPQAKRLLHEHVYFDQNQSAAGDFYCGCKWEWVGKSGGKMDPAGCGFYSFTMADRAERLEWEHIMPISNVANQRQCWRDGGPEGCERTDPVLNRMEGDMFNLTPSIGTANALRFNLN</sequence>
<organism evidence="3 4">
    <name type="scientific">Pseudomonas oryzihabitans</name>
    <dbReference type="NCBI Taxonomy" id="47885"/>
    <lineage>
        <taxon>Bacteria</taxon>
        <taxon>Pseudomonadati</taxon>
        <taxon>Pseudomonadota</taxon>
        <taxon>Gammaproteobacteria</taxon>
        <taxon>Pseudomonadales</taxon>
        <taxon>Pseudomonadaceae</taxon>
        <taxon>Pseudomonas</taxon>
    </lineage>
</organism>
<comment type="similarity">
    <text evidence="1">Belongs to the EndA/NucM nuclease family.</text>
</comment>
<accession>A0A2Z5AEK7</accession>
<dbReference type="AlphaFoldDB" id="A0A2Z5AEK7"/>
<dbReference type="Proteomes" id="UP000250579">
    <property type="component" value="Chromosome"/>
</dbReference>
<keyword evidence="2" id="KW-0732">Signal</keyword>
<protein>
    <submittedName>
        <fullName evidence="3">Uncharacterized protein</fullName>
    </submittedName>
</protein>
<evidence type="ECO:0000313" key="3">
    <source>
        <dbReference type="EMBL" id="AXA67741.1"/>
    </source>
</evidence>
<evidence type="ECO:0000313" key="4">
    <source>
        <dbReference type="Proteomes" id="UP000250579"/>
    </source>
</evidence>
<dbReference type="GO" id="GO:0004518">
    <property type="term" value="F:nuclease activity"/>
    <property type="evidence" value="ECO:0007669"/>
    <property type="project" value="InterPro"/>
</dbReference>
<feature type="chain" id="PRO_5016289283" evidence="2">
    <location>
        <begin position="22"/>
        <end position="142"/>
    </location>
</feature>
<dbReference type="SUPFAM" id="SSF54060">
    <property type="entry name" value="His-Me finger endonucleases"/>
    <property type="match status" value="1"/>
</dbReference>
<evidence type="ECO:0000256" key="1">
    <source>
        <dbReference type="ARBA" id="ARBA00006429"/>
    </source>
</evidence>
<name>A0A2Z5AEK7_9PSED</name>
<gene>
    <name evidence="3" type="ORF">CE139_18600</name>
</gene>
<feature type="signal peptide" evidence="2">
    <location>
        <begin position="1"/>
        <end position="21"/>
    </location>
</feature>
<dbReference type="Pfam" id="PF04231">
    <property type="entry name" value="Endonuclease_1"/>
    <property type="match status" value="1"/>
</dbReference>
<proteinExistence type="inferred from homology"/>
<evidence type="ECO:0000256" key="2">
    <source>
        <dbReference type="SAM" id="SignalP"/>
    </source>
</evidence>
<reference evidence="3 4" key="1">
    <citation type="submission" date="2017-06" db="EMBL/GenBank/DDBJ databases">
        <title>Evolution towards high GC content and high-temperature stress adaptation in endophytic Pseudomonas oryzihabitans impacted its plant-growth promoting traits.</title>
        <authorList>
            <person name="Nascimento F.X."/>
        </authorList>
    </citation>
    <scope>NUCLEOTIDE SEQUENCE [LARGE SCALE GENOMIC DNA]</scope>
    <source>
        <strain evidence="3 4">MS8</strain>
    </source>
</reference>
<dbReference type="InterPro" id="IPR007346">
    <property type="entry name" value="Endonuclease-I"/>
</dbReference>